<gene>
    <name evidence="1" type="ORF">FHS94_003576</name>
</gene>
<sequence>MATAAHPAADAGEESMIILQSLLCLLREKNVLNRADIEELCAKVERRAMGVVEGPLPCCEKAASAAMADMQQVTSYIGRRYGGKHARPR</sequence>
<proteinExistence type="predicted"/>
<dbReference type="EMBL" id="JACIJK010000013">
    <property type="protein sequence ID" value="MBB5716704.1"/>
    <property type="molecule type" value="Genomic_DNA"/>
</dbReference>
<name>A0A7W9EVU2_9SPHN</name>
<dbReference type="AlphaFoldDB" id="A0A7W9EVU2"/>
<keyword evidence="2" id="KW-1185">Reference proteome</keyword>
<accession>A0A7W9EVU2</accession>
<dbReference type="Proteomes" id="UP000546200">
    <property type="component" value="Unassembled WGS sequence"/>
</dbReference>
<evidence type="ECO:0000313" key="1">
    <source>
        <dbReference type="EMBL" id="MBB5716704.1"/>
    </source>
</evidence>
<comment type="caution">
    <text evidence="1">The sequence shown here is derived from an EMBL/GenBank/DDBJ whole genome shotgun (WGS) entry which is preliminary data.</text>
</comment>
<evidence type="ECO:0000313" key="2">
    <source>
        <dbReference type="Proteomes" id="UP000546200"/>
    </source>
</evidence>
<dbReference type="RefSeq" id="WP_184060208.1">
    <property type="nucleotide sequence ID" value="NZ_JACIJK010000013.1"/>
</dbReference>
<reference evidence="1 2" key="1">
    <citation type="submission" date="2020-08" db="EMBL/GenBank/DDBJ databases">
        <title>Genomic Encyclopedia of Type Strains, Phase IV (KMG-IV): sequencing the most valuable type-strain genomes for metagenomic binning, comparative biology and taxonomic classification.</title>
        <authorList>
            <person name="Goeker M."/>
        </authorList>
    </citation>
    <scope>NUCLEOTIDE SEQUENCE [LARGE SCALE GENOMIC DNA]</scope>
    <source>
        <strain evidence="1 2">DSM 100044</strain>
    </source>
</reference>
<protein>
    <submittedName>
        <fullName evidence="1">Uncharacterized protein</fullName>
    </submittedName>
</protein>
<organism evidence="1 2">
    <name type="scientific">Sphingomonas aerophila</name>
    <dbReference type="NCBI Taxonomy" id="1344948"/>
    <lineage>
        <taxon>Bacteria</taxon>
        <taxon>Pseudomonadati</taxon>
        <taxon>Pseudomonadota</taxon>
        <taxon>Alphaproteobacteria</taxon>
        <taxon>Sphingomonadales</taxon>
        <taxon>Sphingomonadaceae</taxon>
        <taxon>Sphingomonas</taxon>
    </lineage>
</organism>